<dbReference type="PATRIC" id="fig|1386089.3.peg.874"/>
<dbReference type="InterPro" id="IPR009097">
    <property type="entry name" value="Cyclic_Pdiesterase"/>
</dbReference>
<dbReference type="PANTHER" id="PTHR40037:SF1">
    <property type="entry name" value="PHOSPHOESTERASE SAOUHSC_00951-RELATED"/>
    <property type="match status" value="1"/>
</dbReference>
<dbReference type="RefSeq" id="WP_034801979.1">
    <property type="nucleotide sequence ID" value="NZ_AWSA01000007.1"/>
</dbReference>
<dbReference type="EMBL" id="AWSA01000007">
    <property type="protein sequence ID" value="EWT02779.1"/>
    <property type="molecule type" value="Genomic_DNA"/>
</dbReference>
<dbReference type="Gene3D" id="3.90.1140.10">
    <property type="entry name" value="Cyclic phosphodiesterase"/>
    <property type="match status" value="1"/>
</dbReference>
<dbReference type="PANTHER" id="PTHR40037">
    <property type="entry name" value="PHOSPHOESTERASE YJCG-RELATED"/>
    <property type="match status" value="1"/>
</dbReference>
<dbReference type="Proteomes" id="UP000019489">
    <property type="component" value="Unassembled WGS sequence"/>
</dbReference>
<name>W9GFX4_9MICO</name>
<protein>
    <submittedName>
        <fullName evidence="1">2'-5' RNA ligase</fullName>
    </submittedName>
</protein>
<dbReference type="eggNOG" id="COG1514">
    <property type="taxonomic scope" value="Bacteria"/>
</dbReference>
<reference evidence="1 2" key="1">
    <citation type="submission" date="2013-08" db="EMBL/GenBank/DDBJ databases">
        <title>Intrasporangium oryzae NRRL B-24470.</title>
        <authorList>
            <person name="Liu H."/>
            <person name="Wang G."/>
        </authorList>
    </citation>
    <scope>NUCLEOTIDE SEQUENCE [LARGE SCALE GENOMIC DNA]</scope>
    <source>
        <strain evidence="1 2">NRRL B-24470</strain>
    </source>
</reference>
<dbReference type="AlphaFoldDB" id="W9GFX4"/>
<evidence type="ECO:0000313" key="2">
    <source>
        <dbReference type="Proteomes" id="UP000019489"/>
    </source>
</evidence>
<dbReference type="OrthoDB" id="358773at2"/>
<comment type="caution">
    <text evidence="1">The sequence shown here is derived from an EMBL/GenBank/DDBJ whole genome shotgun (WGS) entry which is preliminary data.</text>
</comment>
<proteinExistence type="predicted"/>
<dbReference type="GO" id="GO:0016874">
    <property type="term" value="F:ligase activity"/>
    <property type="evidence" value="ECO:0007669"/>
    <property type="project" value="UniProtKB-KW"/>
</dbReference>
<dbReference type="STRING" id="1386089.N865_03015"/>
<keyword evidence="1" id="KW-0436">Ligase</keyword>
<evidence type="ECO:0000313" key="1">
    <source>
        <dbReference type="EMBL" id="EWT02779.1"/>
    </source>
</evidence>
<dbReference type="InterPro" id="IPR050580">
    <property type="entry name" value="2H_phosphoesterase_YjcG-like"/>
</dbReference>
<dbReference type="Pfam" id="PF13563">
    <property type="entry name" value="2_5_RNA_ligase2"/>
    <property type="match status" value="1"/>
</dbReference>
<gene>
    <name evidence="1" type="ORF">N865_03015</name>
</gene>
<accession>W9GFX4</accession>
<sequence>MKTVRPTTIGVSIPIPSPHGEFLQERRAQFGDPSAWQIPAHITLLPPTVVDDEAYAAFRLHCRSVADVHAGFEVLLRGTGTFRPLSDVVFIQVAQGVSACESLERSLRSGPVKRDLDFYYHPHVTVAHNVSQSALDRAFDELADYAVSFPVDAFHLYELGDDLVWRPIHEFPLGAG</sequence>
<keyword evidence="2" id="KW-1185">Reference proteome</keyword>
<organism evidence="1 2">
    <name type="scientific">Intrasporangium oryzae NRRL B-24470</name>
    <dbReference type="NCBI Taxonomy" id="1386089"/>
    <lineage>
        <taxon>Bacteria</taxon>
        <taxon>Bacillati</taxon>
        <taxon>Actinomycetota</taxon>
        <taxon>Actinomycetes</taxon>
        <taxon>Micrococcales</taxon>
        <taxon>Intrasporangiaceae</taxon>
        <taxon>Intrasporangium</taxon>
    </lineage>
</organism>
<dbReference type="SUPFAM" id="SSF55144">
    <property type="entry name" value="LigT-like"/>
    <property type="match status" value="1"/>
</dbReference>